<feature type="domain" description="Secretin/TonB short N-terminal" evidence="13">
    <location>
        <begin position="48"/>
        <end position="99"/>
    </location>
</feature>
<name>A0A934SMG3_9RHOB</name>
<dbReference type="SMART" id="SM00965">
    <property type="entry name" value="STN"/>
    <property type="match status" value="1"/>
</dbReference>
<keyword evidence="5 11" id="KW-0812">Transmembrane</keyword>
<evidence type="ECO:0000256" key="12">
    <source>
        <dbReference type="RuleBase" id="RU003357"/>
    </source>
</evidence>
<comment type="caution">
    <text evidence="14">The sequence shown here is derived from an EMBL/GenBank/DDBJ whole genome shotgun (WGS) entry which is preliminary data.</text>
</comment>
<evidence type="ECO:0000256" key="6">
    <source>
        <dbReference type="ARBA" id="ARBA00023004"/>
    </source>
</evidence>
<keyword evidence="4" id="KW-0410">Iron transport</keyword>
<evidence type="ECO:0000256" key="2">
    <source>
        <dbReference type="ARBA" id="ARBA00022448"/>
    </source>
</evidence>
<keyword evidence="7" id="KW-0406">Ion transport</keyword>
<dbReference type="Gene3D" id="3.55.50.30">
    <property type="match status" value="1"/>
</dbReference>
<dbReference type="Gene3D" id="2.40.170.20">
    <property type="entry name" value="TonB-dependent receptor, beta-barrel domain"/>
    <property type="match status" value="1"/>
</dbReference>
<dbReference type="AlphaFoldDB" id="A0A934SMG3"/>
<dbReference type="InterPro" id="IPR012910">
    <property type="entry name" value="Plug_dom"/>
</dbReference>
<dbReference type="Pfam" id="PF07660">
    <property type="entry name" value="STN"/>
    <property type="match status" value="1"/>
</dbReference>
<evidence type="ECO:0000256" key="11">
    <source>
        <dbReference type="PROSITE-ProRule" id="PRU01360"/>
    </source>
</evidence>
<dbReference type="InterPro" id="IPR011662">
    <property type="entry name" value="Secretin/TonB_short_N"/>
</dbReference>
<dbReference type="GO" id="GO:0009279">
    <property type="term" value="C:cell outer membrane"/>
    <property type="evidence" value="ECO:0007669"/>
    <property type="project" value="UniProtKB-SubCell"/>
</dbReference>
<evidence type="ECO:0000256" key="3">
    <source>
        <dbReference type="ARBA" id="ARBA00022452"/>
    </source>
</evidence>
<keyword evidence="6" id="KW-0408">Iron</keyword>
<keyword evidence="15" id="KW-1185">Reference proteome</keyword>
<keyword evidence="3 11" id="KW-1134">Transmembrane beta strand</keyword>
<keyword evidence="8 12" id="KW-0798">TonB box</keyword>
<evidence type="ECO:0000313" key="14">
    <source>
        <dbReference type="EMBL" id="MBK4217912.1"/>
    </source>
</evidence>
<protein>
    <submittedName>
        <fullName evidence="14">TonB-dependent receptor</fullName>
    </submittedName>
</protein>
<comment type="similarity">
    <text evidence="11 12">Belongs to the TonB-dependent receptor family.</text>
</comment>
<dbReference type="InterPro" id="IPR039426">
    <property type="entry name" value="TonB-dep_rcpt-like"/>
</dbReference>
<dbReference type="CDD" id="cd01347">
    <property type="entry name" value="ligand_gated_channel"/>
    <property type="match status" value="1"/>
</dbReference>
<organism evidence="14 15">
    <name type="scientific">Paracoccus caeni</name>
    <dbReference type="NCBI Taxonomy" id="657651"/>
    <lineage>
        <taxon>Bacteria</taxon>
        <taxon>Pseudomonadati</taxon>
        <taxon>Pseudomonadota</taxon>
        <taxon>Alphaproteobacteria</taxon>
        <taxon>Rhodobacterales</taxon>
        <taxon>Paracoccaceae</taxon>
        <taxon>Paracoccus</taxon>
    </lineage>
</organism>
<evidence type="ECO:0000256" key="9">
    <source>
        <dbReference type="ARBA" id="ARBA00023136"/>
    </source>
</evidence>
<dbReference type="InterPro" id="IPR036942">
    <property type="entry name" value="Beta-barrel_TonB_sf"/>
</dbReference>
<dbReference type="PANTHER" id="PTHR32552:SF81">
    <property type="entry name" value="TONB-DEPENDENT OUTER MEMBRANE RECEPTOR"/>
    <property type="match status" value="1"/>
</dbReference>
<evidence type="ECO:0000256" key="1">
    <source>
        <dbReference type="ARBA" id="ARBA00004571"/>
    </source>
</evidence>
<dbReference type="PROSITE" id="PS52016">
    <property type="entry name" value="TONB_DEPENDENT_REC_3"/>
    <property type="match status" value="1"/>
</dbReference>
<keyword evidence="14" id="KW-0675">Receptor</keyword>
<evidence type="ECO:0000256" key="7">
    <source>
        <dbReference type="ARBA" id="ARBA00023065"/>
    </source>
</evidence>
<keyword evidence="10 11" id="KW-0998">Cell outer membrane</keyword>
<proteinExistence type="inferred from homology"/>
<evidence type="ECO:0000313" key="15">
    <source>
        <dbReference type="Proteomes" id="UP000640485"/>
    </source>
</evidence>
<dbReference type="Proteomes" id="UP000640485">
    <property type="component" value="Unassembled WGS sequence"/>
</dbReference>
<keyword evidence="9 11" id="KW-0472">Membrane</keyword>
<comment type="subcellular location">
    <subcellularLocation>
        <location evidence="1 11">Cell outer membrane</location>
        <topology evidence="1 11">Multi-pass membrane protein</topology>
    </subcellularLocation>
</comment>
<evidence type="ECO:0000259" key="13">
    <source>
        <dbReference type="SMART" id="SM00965"/>
    </source>
</evidence>
<evidence type="ECO:0000256" key="8">
    <source>
        <dbReference type="ARBA" id="ARBA00023077"/>
    </source>
</evidence>
<reference evidence="14" key="1">
    <citation type="submission" date="2021-01" db="EMBL/GenBank/DDBJ databases">
        <title>Paracoccus amoyensis sp. nov., isolated from the surface seawater along the coast of Xiamen Island, China.</title>
        <authorList>
            <person name="Lyu L."/>
        </authorList>
    </citation>
    <scope>NUCLEOTIDE SEQUENCE</scope>
    <source>
        <strain evidence="14">MJ17</strain>
    </source>
</reference>
<dbReference type="SUPFAM" id="SSF56935">
    <property type="entry name" value="Porins"/>
    <property type="match status" value="1"/>
</dbReference>
<dbReference type="InterPro" id="IPR000531">
    <property type="entry name" value="Beta-barrel_TonB"/>
</dbReference>
<evidence type="ECO:0000256" key="10">
    <source>
        <dbReference type="ARBA" id="ARBA00023237"/>
    </source>
</evidence>
<evidence type="ECO:0000256" key="5">
    <source>
        <dbReference type="ARBA" id="ARBA00022692"/>
    </source>
</evidence>
<sequence>MAGTILGSAVAMPAAAQESAPVSQARPISIPSGPLTPALNALAAQADLQLMFDASLTEGRSTAGASGTMTPSQALDRLLAGSAISARFAGSNQVLLIGGTPTSLTTEDNAVLLETITLYGNRAGNSLDSTFASVGVVDARAIQEGHLSDVQDTFRRLANVDDSAFANSGFVIRGLSSEGFVPAGAPVGSLYLDGVLQTRYNARRAGGSLWDTEQVEVYRGPQSTLSGRAAMSGAIYIKTKDPTFDREAEFEVTAGNNDLAGASFMLNTPLIDDQLALRFSGSFRRSKTTVEYPTYRDFAGYDDFRTEVADNLRLKLLWQPSDMPDTRAVLSYSYSSDRPNERLIGIGSDFDLDDERGDWYFIPTYAEFRQTKAHNLGLEVTHDLNDTLRLTSMTGVNFGQTRRRSVDTGTEGLLDGIDGDIDDTLMSQEIRLNYDDGRLKWVAGVFGSFQEFDSRFDAIAVPYLQLSERFNRKTTNLAAFGEATWEFAPSWDVTLGGRIDWLRERTDQRNVDTYPFGGEPFAYSNSADFKETNFVPKIGVTRHFGDLQTVGLTYSEGFRTGGFYVNYRTGAPEYYDPERARSLELSYKGILLDDRLTLNGNAFYTKYEDQQVEIRPDPNNQSYRETTNAASSRTIGFEIEPTLRVNDNLTGFASLGYLNTTFSEFNHAAYGDMAGEPFPEAPEWTVALGGRYDFDNGFWLGGDAKYTSSYNGSFGIPPQDSIKARTIVNLQAGYARDNWEVVVFADNLLDERYFTFIDRDAAPVYGQIGPRRTVGVTLNAKF</sequence>
<keyword evidence="2 11" id="KW-0813">Transport</keyword>
<gene>
    <name evidence="14" type="ORF">JJJ17_18420</name>
</gene>
<dbReference type="PANTHER" id="PTHR32552">
    <property type="entry name" value="FERRICHROME IRON RECEPTOR-RELATED"/>
    <property type="match status" value="1"/>
</dbReference>
<dbReference type="EMBL" id="JAEPRQ010000010">
    <property type="protein sequence ID" value="MBK4217912.1"/>
    <property type="molecule type" value="Genomic_DNA"/>
</dbReference>
<accession>A0A934SMG3</accession>
<dbReference type="GO" id="GO:0006826">
    <property type="term" value="P:iron ion transport"/>
    <property type="evidence" value="ECO:0007669"/>
    <property type="project" value="UniProtKB-KW"/>
</dbReference>
<dbReference type="Pfam" id="PF00593">
    <property type="entry name" value="TonB_dep_Rec_b-barrel"/>
    <property type="match status" value="1"/>
</dbReference>
<evidence type="ECO:0000256" key="4">
    <source>
        <dbReference type="ARBA" id="ARBA00022496"/>
    </source>
</evidence>
<dbReference type="RefSeq" id="WP_200689105.1">
    <property type="nucleotide sequence ID" value="NZ_JAEPRQ010000010.1"/>
</dbReference>
<dbReference type="Pfam" id="PF07715">
    <property type="entry name" value="Plug"/>
    <property type="match status" value="1"/>
</dbReference>